<name>A0A136IVB2_9PEZI</name>
<evidence type="ECO:0000313" key="2">
    <source>
        <dbReference type="Proteomes" id="UP000070501"/>
    </source>
</evidence>
<organism evidence="1 2">
    <name type="scientific">Microdochium bolleyi</name>
    <dbReference type="NCBI Taxonomy" id="196109"/>
    <lineage>
        <taxon>Eukaryota</taxon>
        <taxon>Fungi</taxon>
        <taxon>Dikarya</taxon>
        <taxon>Ascomycota</taxon>
        <taxon>Pezizomycotina</taxon>
        <taxon>Sordariomycetes</taxon>
        <taxon>Xylariomycetidae</taxon>
        <taxon>Xylariales</taxon>
        <taxon>Microdochiaceae</taxon>
        <taxon>Microdochium</taxon>
    </lineage>
</organism>
<dbReference type="STRING" id="196109.A0A136IVB2"/>
<reference evidence="2" key="1">
    <citation type="submission" date="2016-02" db="EMBL/GenBank/DDBJ databases">
        <title>Draft genome sequence of Microdochium bolleyi, a fungal endophyte of beachgrass.</title>
        <authorList>
            <consortium name="DOE Joint Genome Institute"/>
            <person name="David A.S."/>
            <person name="May G."/>
            <person name="Haridas S."/>
            <person name="Lim J."/>
            <person name="Wang M."/>
            <person name="Labutti K."/>
            <person name="Lipzen A."/>
            <person name="Barry K."/>
            <person name="Grigoriev I.V."/>
        </authorList>
    </citation>
    <scope>NUCLEOTIDE SEQUENCE [LARGE SCALE GENOMIC DNA]</scope>
    <source>
        <strain evidence="2">J235TASD1</strain>
    </source>
</reference>
<protein>
    <submittedName>
        <fullName evidence="1">Uncharacterized protein</fullName>
    </submittedName>
</protein>
<keyword evidence="2" id="KW-1185">Reference proteome</keyword>
<dbReference type="EMBL" id="KQ964257">
    <property type="protein sequence ID" value="KXJ88857.1"/>
    <property type="molecule type" value="Genomic_DNA"/>
</dbReference>
<dbReference type="InParanoid" id="A0A136IVB2"/>
<evidence type="ECO:0000313" key="1">
    <source>
        <dbReference type="EMBL" id="KXJ88857.1"/>
    </source>
</evidence>
<feature type="non-terminal residue" evidence="1">
    <location>
        <position position="109"/>
    </location>
</feature>
<proteinExistence type="predicted"/>
<dbReference type="AlphaFoldDB" id="A0A136IVB2"/>
<sequence length="109" mass="12078">MLDKGQCWHALFRNPVIVDGFPTSRRQALDTGLEVTLELMAALTDASRVNIFRGIPMIKGFSSLLFPTQQSTDAIMWHLVCNQNESHVSFMEGVTCHSIGLDLGVIENS</sequence>
<gene>
    <name evidence="1" type="ORF">Micbo1qcDRAFT_166306</name>
</gene>
<dbReference type="Proteomes" id="UP000070501">
    <property type="component" value="Unassembled WGS sequence"/>
</dbReference>
<dbReference type="OrthoDB" id="1577640at2759"/>
<accession>A0A136IVB2</accession>